<sequence>MKLPDYFAEIPRLTVQDPLARVLGCAEDGIFEYGFADAVRLAGHSCVAVASAYWLTWLALEHLYPDGLPQRGGIKVEFRDDVRTGGSGVVATVVQMLTGAAGGSGFKGLGGRFSRAGLIRSRPDLLLALRFTRLDSHAAVDVGVDTASLPGQPELDVLVALLSSGKATPQQEGELGELWQARVRMLLLERGRDPTVFMVRPVQRLRGATGLPHMPEAAEALA</sequence>
<gene>
    <name evidence="1" type="ORF">ACG00Y_19430</name>
</gene>
<organism evidence="1 2">
    <name type="scientific">Pelomonas parva</name>
    <dbReference type="NCBI Taxonomy" id="3299032"/>
    <lineage>
        <taxon>Bacteria</taxon>
        <taxon>Pseudomonadati</taxon>
        <taxon>Pseudomonadota</taxon>
        <taxon>Betaproteobacteria</taxon>
        <taxon>Burkholderiales</taxon>
        <taxon>Sphaerotilaceae</taxon>
        <taxon>Roseateles</taxon>
    </lineage>
</organism>
<accession>A0ABW7FA43</accession>
<comment type="caution">
    <text evidence="1">The sequence shown here is derived from an EMBL/GenBank/DDBJ whole genome shotgun (WGS) entry which is preliminary data.</text>
</comment>
<evidence type="ECO:0008006" key="3">
    <source>
        <dbReference type="Google" id="ProtNLM"/>
    </source>
</evidence>
<dbReference type="Proteomes" id="UP001606210">
    <property type="component" value="Unassembled WGS sequence"/>
</dbReference>
<dbReference type="RefSeq" id="WP_394481698.1">
    <property type="nucleotide sequence ID" value="NZ_JBIGHV010000007.1"/>
</dbReference>
<evidence type="ECO:0000313" key="2">
    <source>
        <dbReference type="Proteomes" id="UP001606210"/>
    </source>
</evidence>
<name>A0ABW7FA43_9BURK</name>
<proteinExistence type="predicted"/>
<keyword evidence="2" id="KW-1185">Reference proteome</keyword>
<evidence type="ECO:0000313" key="1">
    <source>
        <dbReference type="EMBL" id="MFG6432102.1"/>
    </source>
</evidence>
<dbReference type="EMBL" id="JBIGHV010000007">
    <property type="protein sequence ID" value="MFG6432102.1"/>
    <property type="molecule type" value="Genomic_DNA"/>
</dbReference>
<reference evidence="1 2" key="1">
    <citation type="submission" date="2024-08" db="EMBL/GenBank/DDBJ databases">
        <authorList>
            <person name="Lu H."/>
        </authorList>
    </citation>
    <scope>NUCLEOTIDE SEQUENCE [LARGE SCALE GENOMIC DNA]</scope>
    <source>
        <strain evidence="1 2">LYH14W</strain>
    </source>
</reference>
<protein>
    <recommendedName>
        <fullName evidence="3">Formylmethanofuran dehydrogenase subunit E domain-containing protein</fullName>
    </recommendedName>
</protein>